<feature type="compositionally biased region" description="Low complexity" evidence="1">
    <location>
        <begin position="71"/>
        <end position="89"/>
    </location>
</feature>
<sequence length="188" mass="19946">MAALPSDKNVPQTEFEVPSINCKENRPLKNCVAEQGDQNGLVISILPLRLLVKRKKNIEPSQSRTRRRGRGNATAIAKGPSAAKPARPAAVGRGRGVRLIYLDPEPACEALPQTVGLGAAQPAFNRVEGIADKEIAMEGGSGDKIVAEEDASTTLVPERDDGLMHTTVELQTMSLLSIAAQVSAKAES</sequence>
<reference evidence="2" key="1">
    <citation type="submission" date="2020-07" db="EMBL/GenBank/DDBJ databases">
        <title>Ethylene signaling mediates host invasion by parasitic plants.</title>
        <authorList>
            <person name="Yoshida S."/>
        </authorList>
    </citation>
    <scope>NUCLEOTIDE SEQUENCE</scope>
    <source>
        <strain evidence="2">Okayama</strain>
    </source>
</reference>
<dbReference type="Proteomes" id="UP000653305">
    <property type="component" value="Unassembled WGS sequence"/>
</dbReference>
<evidence type="ECO:0000313" key="2">
    <source>
        <dbReference type="EMBL" id="GFP85016.1"/>
    </source>
</evidence>
<accession>A0A830BDI8</accession>
<protein>
    <submittedName>
        <fullName evidence="2">Uncharacterized protein</fullName>
    </submittedName>
</protein>
<feature type="region of interest" description="Disordered" evidence="1">
    <location>
        <begin position="57"/>
        <end position="89"/>
    </location>
</feature>
<name>A0A830BDI8_9LAMI</name>
<dbReference type="EMBL" id="BMAC01000097">
    <property type="protein sequence ID" value="GFP85016.1"/>
    <property type="molecule type" value="Genomic_DNA"/>
</dbReference>
<proteinExistence type="predicted"/>
<comment type="caution">
    <text evidence="2">The sequence shown here is derived from an EMBL/GenBank/DDBJ whole genome shotgun (WGS) entry which is preliminary data.</text>
</comment>
<keyword evidence="3" id="KW-1185">Reference proteome</keyword>
<dbReference type="AlphaFoldDB" id="A0A830BDI8"/>
<evidence type="ECO:0000313" key="3">
    <source>
        <dbReference type="Proteomes" id="UP000653305"/>
    </source>
</evidence>
<gene>
    <name evidence="2" type="ORF">PHJA_000645400</name>
</gene>
<organism evidence="2 3">
    <name type="scientific">Phtheirospermum japonicum</name>
    <dbReference type="NCBI Taxonomy" id="374723"/>
    <lineage>
        <taxon>Eukaryota</taxon>
        <taxon>Viridiplantae</taxon>
        <taxon>Streptophyta</taxon>
        <taxon>Embryophyta</taxon>
        <taxon>Tracheophyta</taxon>
        <taxon>Spermatophyta</taxon>
        <taxon>Magnoliopsida</taxon>
        <taxon>eudicotyledons</taxon>
        <taxon>Gunneridae</taxon>
        <taxon>Pentapetalae</taxon>
        <taxon>asterids</taxon>
        <taxon>lamiids</taxon>
        <taxon>Lamiales</taxon>
        <taxon>Orobanchaceae</taxon>
        <taxon>Orobanchaceae incertae sedis</taxon>
        <taxon>Phtheirospermum</taxon>
    </lineage>
</organism>
<evidence type="ECO:0000256" key="1">
    <source>
        <dbReference type="SAM" id="MobiDB-lite"/>
    </source>
</evidence>